<dbReference type="Proteomes" id="UP000589896">
    <property type="component" value="Unassembled WGS sequence"/>
</dbReference>
<dbReference type="GO" id="GO:0009312">
    <property type="term" value="P:oligosaccharide biosynthetic process"/>
    <property type="evidence" value="ECO:0007669"/>
    <property type="project" value="InterPro"/>
</dbReference>
<dbReference type="Pfam" id="PF05401">
    <property type="entry name" value="NodS"/>
    <property type="match status" value="1"/>
</dbReference>
<dbReference type="GO" id="GO:0032259">
    <property type="term" value="P:methylation"/>
    <property type="evidence" value="ECO:0007669"/>
    <property type="project" value="UniProtKB-KW"/>
</dbReference>
<evidence type="ECO:0000313" key="2">
    <source>
        <dbReference type="Proteomes" id="UP000589896"/>
    </source>
</evidence>
<dbReference type="InterPro" id="IPR029063">
    <property type="entry name" value="SAM-dependent_MTases_sf"/>
</dbReference>
<comment type="caution">
    <text evidence="1">The sequence shown here is derived from an EMBL/GenBank/DDBJ whole genome shotgun (WGS) entry which is preliminary data.</text>
</comment>
<accession>A0A7Z0QRP1</accession>
<proteinExistence type="predicted"/>
<keyword evidence="2" id="KW-1185">Reference proteome</keyword>
<dbReference type="RefSeq" id="WP_180544833.1">
    <property type="nucleotide sequence ID" value="NZ_JACCJZ010000014.1"/>
</dbReference>
<reference evidence="1 2" key="1">
    <citation type="submission" date="2020-07" db="EMBL/GenBank/DDBJ databases">
        <title>isolation of Luteimonas sp. SJ-16.</title>
        <authorList>
            <person name="Huang X.-X."/>
            <person name="Xu L."/>
            <person name="Sun J.-Q."/>
        </authorList>
    </citation>
    <scope>NUCLEOTIDE SEQUENCE [LARGE SCALE GENOMIC DNA]</scope>
    <source>
        <strain evidence="1 2">SJ-16</strain>
    </source>
</reference>
<dbReference type="EMBL" id="JACCJZ010000014">
    <property type="protein sequence ID" value="NYZ62597.1"/>
    <property type="molecule type" value="Genomic_DNA"/>
</dbReference>
<dbReference type="CDD" id="cd02440">
    <property type="entry name" value="AdoMet_MTases"/>
    <property type="match status" value="1"/>
</dbReference>
<dbReference type="InterPro" id="IPR008715">
    <property type="entry name" value="SAM-MeTfrase_NodS-like"/>
</dbReference>
<protein>
    <submittedName>
        <fullName evidence="1">Methyltransferase domain-containing protein</fullName>
    </submittedName>
</protein>
<dbReference type="GO" id="GO:0008757">
    <property type="term" value="F:S-adenosylmethionine-dependent methyltransferase activity"/>
    <property type="evidence" value="ECO:0007669"/>
    <property type="project" value="InterPro"/>
</dbReference>
<gene>
    <name evidence="1" type="ORF">H0E82_07435</name>
</gene>
<evidence type="ECO:0000313" key="1">
    <source>
        <dbReference type="EMBL" id="NYZ62597.1"/>
    </source>
</evidence>
<keyword evidence="1" id="KW-0489">Methyltransferase</keyword>
<sequence>MSASSAATTDAAYFSALYREDDPFGYRTRWYEARKRALLLAMLPRAEFASAWELGCSNGELTVALAGRCARLLATDLAPRAVALAQRRSAELAHVRVACMQHPAQWPAGRFDLIVFSEVGYYLGASELADAGRRLRDSLDPDGVLVAAHWLHPFAEAPLDGRQVHAGLACVFGAPDCRYVDDDVLIELWSTTRRSVAQREALR</sequence>
<keyword evidence="1" id="KW-0808">Transferase</keyword>
<organism evidence="1 2">
    <name type="scientific">Luteimonas deserti</name>
    <dbReference type="NCBI Taxonomy" id="2752306"/>
    <lineage>
        <taxon>Bacteria</taxon>
        <taxon>Pseudomonadati</taxon>
        <taxon>Pseudomonadota</taxon>
        <taxon>Gammaproteobacteria</taxon>
        <taxon>Lysobacterales</taxon>
        <taxon>Lysobacteraceae</taxon>
        <taxon>Luteimonas</taxon>
    </lineage>
</organism>
<name>A0A7Z0QRP1_9GAMM</name>
<dbReference type="AlphaFoldDB" id="A0A7Z0QRP1"/>
<dbReference type="Gene3D" id="3.40.50.150">
    <property type="entry name" value="Vaccinia Virus protein VP39"/>
    <property type="match status" value="1"/>
</dbReference>
<dbReference type="SUPFAM" id="SSF53335">
    <property type="entry name" value="S-adenosyl-L-methionine-dependent methyltransferases"/>
    <property type="match status" value="1"/>
</dbReference>